<gene>
    <name evidence="2" type="ORF">A7K69_16920</name>
</gene>
<dbReference type="RefSeq" id="WP_064550507.1">
    <property type="nucleotide sequence ID" value="NZ_LXMA01000004.1"/>
</dbReference>
<protein>
    <submittedName>
        <fullName evidence="2">Uncharacterized protein</fullName>
    </submittedName>
</protein>
<evidence type="ECO:0000313" key="3">
    <source>
        <dbReference type="Proteomes" id="UP000078290"/>
    </source>
</evidence>
<dbReference type="EMBL" id="LXMA01000004">
    <property type="protein sequence ID" value="OAT73990.1"/>
    <property type="molecule type" value="Genomic_DNA"/>
</dbReference>
<evidence type="ECO:0000256" key="1">
    <source>
        <dbReference type="SAM" id="Phobius"/>
    </source>
</evidence>
<name>A0A1B7KV23_PARTM</name>
<sequence>MNFLKDPNKMRFISLIVAVIGLFLILNSPRLGSISTSSWLRSVGGSEDSQKYLQMLEGYIDSYRVIGSIFLFTGLFSILNKNGNK</sequence>
<dbReference type="Proteomes" id="UP000078290">
    <property type="component" value="Unassembled WGS sequence"/>
</dbReference>
<accession>A0A1B7KV23</accession>
<keyword evidence="1" id="KW-0812">Transmembrane</keyword>
<organism evidence="2 3">
    <name type="scientific">Parageobacillus thermoglucosidasius</name>
    <name type="common">Geobacillus thermoglucosidasius</name>
    <dbReference type="NCBI Taxonomy" id="1426"/>
    <lineage>
        <taxon>Bacteria</taxon>
        <taxon>Bacillati</taxon>
        <taxon>Bacillota</taxon>
        <taxon>Bacilli</taxon>
        <taxon>Bacillales</taxon>
        <taxon>Anoxybacillaceae</taxon>
        <taxon>Parageobacillus</taxon>
    </lineage>
</organism>
<reference evidence="3" key="1">
    <citation type="submission" date="2016-05" db="EMBL/GenBank/DDBJ databases">
        <authorList>
            <person name="Wang W."/>
            <person name="Zhu L."/>
        </authorList>
    </citation>
    <scope>NUCLEOTIDE SEQUENCE [LARGE SCALE GENOMIC DNA]</scope>
    <source>
        <strain evidence="3">W-2</strain>
    </source>
</reference>
<evidence type="ECO:0000313" key="2">
    <source>
        <dbReference type="EMBL" id="OAT73990.1"/>
    </source>
</evidence>
<dbReference type="OrthoDB" id="2973385at2"/>
<feature type="transmembrane region" description="Helical" evidence="1">
    <location>
        <begin position="12"/>
        <end position="31"/>
    </location>
</feature>
<keyword evidence="1" id="KW-1133">Transmembrane helix</keyword>
<proteinExistence type="predicted"/>
<keyword evidence="1" id="KW-0472">Membrane</keyword>
<feature type="transmembrane region" description="Helical" evidence="1">
    <location>
        <begin position="62"/>
        <end position="79"/>
    </location>
</feature>
<dbReference type="AlphaFoldDB" id="A0A1B7KV23"/>
<comment type="caution">
    <text evidence="2">The sequence shown here is derived from an EMBL/GenBank/DDBJ whole genome shotgun (WGS) entry which is preliminary data.</text>
</comment>